<proteinExistence type="inferred from homology"/>
<keyword evidence="6 14" id="KW-0812">Transmembrane</keyword>
<keyword evidence="7 14" id="KW-0375">Hydrogen ion transport</keyword>
<keyword evidence="5 14" id="KW-0138">CF(0)</keyword>
<dbReference type="Gene3D" id="6.10.250.1580">
    <property type="match status" value="1"/>
</dbReference>
<dbReference type="KEGG" id="amam:HPC72_02875"/>
<keyword evidence="18" id="KW-1185">Reference proteome</keyword>
<evidence type="ECO:0000256" key="6">
    <source>
        <dbReference type="ARBA" id="ARBA00022692"/>
    </source>
</evidence>
<dbReference type="GO" id="GO:0005886">
    <property type="term" value="C:plasma membrane"/>
    <property type="evidence" value="ECO:0007669"/>
    <property type="project" value="UniProtKB-SubCell"/>
</dbReference>
<keyword evidence="11 14" id="KW-0066">ATP synthesis</keyword>
<evidence type="ECO:0000313" key="18">
    <source>
        <dbReference type="Proteomes" id="UP000504752"/>
    </source>
</evidence>
<comment type="function">
    <text evidence="14">Component of the F(0) channel, it forms part of the peripheral stalk, linking F(1) to F(0).</text>
</comment>
<keyword evidence="10 14" id="KW-0472">Membrane</keyword>
<evidence type="ECO:0000313" key="17">
    <source>
        <dbReference type="EMBL" id="QKD79340.1"/>
    </source>
</evidence>
<keyword evidence="3 14" id="KW-0813">Transport</keyword>
<reference evidence="17 18" key="1">
    <citation type="submission" date="2020-05" db="EMBL/GenBank/DDBJ databases">
        <title>Actinomyces sp. zg-325.</title>
        <authorList>
            <person name="Yang C."/>
        </authorList>
    </citation>
    <scope>NUCLEOTIDE SEQUENCE [LARGE SCALE GENOMIC DNA]</scope>
    <source>
        <strain evidence="18">zg-325</strain>
    </source>
</reference>
<dbReference type="CDD" id="cd06503">
    <property type="entry name" value="ATP-synt_Fo_b"/>
    <property type="match status" value="1"/>
</dbReference>
<evidence type="ECO:0000256" key="3">
    <source>
        <dbReference type="ARBA" id="ARBA00022448"/>
    </source>
</evidence>
<keyword evidence="9 14" id="KW-0406">Ion transport</keyword>
<dbReference type="NCBIfam" id="NF004412">
    <property type="entry name" value="PRK05759.1-3"/>
    <property type="match status" value="1"/>
</dbReference>
<dbReference type="HAMAP" id="MF_01398">
    <property type="entry name" value="ATP_synth_b_bprime"/>
    <property type="match status" value="1"/>
</dbReference>
<dbReference type="InterPro" id="IPR002146">
    <property type="entry name" value="ATP_synth_b/b'su_bac/chlpt"/>
</dbReference>
<keyword evidence="4 14" id="KW-1003">Cell membrane</keyword>
<comment type="function">
    <text evidence="12 14">F(1)F(0) ATP synthase produces ATP from ADP in the presence of a proton or sodium gradient. F-type ATPases consist of two structural domains, F(1) containing the extramembraneous catalytic core and F(0) containing the membrane proton channel, linked together by a central stalk and a peripheral stalk. During catalysis, ATP synthesis in the catalytic domain of F(1) is coupled via a rotary mechanism of the central stalk subunits to proton translocation.</text>
</comment>
<dbReference type="GO" id="GO:0046961">
    <property type="term" value="F:proton-transporting ATPase activity, rotational mechanism"/>
    <property type="evidence" value="ECO:0007669"/>
    <property type="project" value="TreeGrafter"/>
</dbReference>
<gene>
    <name evidence="14" type="primary">atpF</name>
    <name evidence="17" type="ORF">HPC72_02875</name>
</gene>
<protein>
    <recommendedName>
        <fullName evidence="14">ATP synthase subunit b</fullName>
    </recommendedName>
    <alternativeName>
        <fullName evidence="14">ATP synthase F(0) sector subunit b</fullName>
    </alternativeName>
    <alternativeName>
        <fullName evidence="14">ATPase subunit I</fullName>
    </alternativeName>
    <alternativeName>
        <fullName evidence="14">F-type ATPase subunit b</fullName>
        <shortName evidence="14">F-ATPase subunit b</shortName>
    </alternativeName>
</protein>
<dbReference type="Pfam" id="PF00430">
    <property type="entry name" value="ATP-synt_B"/>
    <property type="match status" value="1"/>
</dbReference>
<evidence type="ECO:0000256" key="14">
    <source>
        <dbReference type="HAMAP-Rule" id="MF_01398"/>
    </source>
</evidence>
<comment type="similarity">
    <text evidence="2 14 15">Belongs to the ATPase B chain family.</text>
</comment>
<evidence type="ECO:0000256" key="13">
    <source>
        <dbReference type="ARBA" id="ARBA00025830"/>
    </source>
</evidence>
<evidence type="ECO:0000256" key="9">
    <source>
        <dbReference type="ARBA" id="ARBA00023065"/>
    </source>
</evidence>
<evidence type="ECO:0000256" key="4">
    <source>
        <dbReference type="ARBA" id="ARBA00022475"/>
    </source>
</evidence>
<sequence>MAPVMITTLAAASETASGEEHSLLLPHTYDLVWGTISFAIVALVLIKYALPRFTRVLDERTARIEEGLAFADKAKKDQAGAEQRAARLVEEARREAASIREKAQGEAAAIVAAARAEAQAEAGKALDAAQRQILAERQAAQISLRAEVGLLASTLAERIVGEQLKDTELSSRVIDRFLDELEAAPATPGVDGGASVEELR</sequence>
<evidence type="ECO:0000256" key="11">
    <source>
        <dbReference type="ARBA" id="ARBA00023310"/>
    </source>
</evidence>
<dbReference type="PANTHER" id="PTHR33445">
    <property type="entry name" value="ATP SYNTHASE SUBUNIT B', CHLOROPLASTIC"/>
    <property type="match status" value="1"/>
</dbReference>
<keyword evidence="8 14" id="KW-1133">Transmembrane helix</keyword>
<dbReference type="InterPro" id="IPR005864">
    <property type="entry name" value="ATP_synth_F0_bsu_bac"/>
</dbReference>
<evidence type="ECO:0000256" key="7">
    <source>
        <dbReference type="ARBA" id="ARBA00022781"/>
    </source>
</evidence>
<name>A0A6M8B3X2_9ACTO</name>
<comment type="subunit">
    <text evidence="13 14">F-type ATPases have 2 components, F(1) - the catalytic core - and F(0) - the membrane proton channel. F(1) has five subunits: alpha(3), beta(3), gamma(1), delta(1), epsilon(1). F(0) has three main subunits: a(1), b(2) and c(10-14). The alpha and beta chains form an alternating ring which encloses part of the gamma chain. F(1) is attached to F(0) by a central stalk formed by the gamma and epsilon chains, while a peripheral stalk is formed by the delta and b chains.</text>
</comment>
<dbReference type="SUPFAM" id="SSF81573">
    <property type="entry name" value="F1F0 ATP synthase subunit B, membrane domain"/>
    <property type="match status" value="1"/>
</dbReference>
<evidence type="ECO:0000256" key="1">
    <source>
        <dbReference type="ARBA" id="ARBA00004162"/>
    </source>
</evidence>
<evidence type="ECO:0000256" key="12">
    <source>
        <dbReference type="ARBA" id="ARBA00025198"/>
    </source>
</evidence>
<accession>A0A6M8B3X2</accession>
<organism evidence="17 18">
    <name type="scientific">Actinomyces marmotae</name>
    <dbReference type="NCBI Taxonomy" id="2737173"/>
    <lineage>
        <taxon>Bacteria</taxon>
        <taxon>Bacillati</taxon>
        <taxon>Actinomycetota</taxon>
        <taxon>Actinomycetes</taxon>
        <taxon>Actinomycetales</taxon>
        <taxon>Actinomycetaceae</taxon>
        <taxon>Actinomyces</taxon>
    </lineage>
</organism>
<dbReference type="NCBIfam" id="TIGR01144">
    <property type="entry name" value="ATP_synt_b"/>
    <property type="match status" value="1"/>
</dbReference>
<dbReference type="Proteomes" id="UP000504752">
    <property type="component" value="Chromosome"/>
</dbReference>
<evidence type="ECO:0000256" key="5">
    <source>
        <dbReference type="ARBA" id="ARBA00022547"/>
    </source>
</evidence>
<evidence type="ECO:0000256" key="10">
    <source>
        <dbReference type="ARBA" id="ARBA00023136"/>
    </source>
</evidence>
<dbReference type="EMBL" id="CP053642">
    <property type="protein sequence ID" value="QKD79340.1"/>
    <property type="molecule type" value="Genomic_DNA"/>
</dbReference>
<dbReference type="InterPro" id="IPR050059">
    <property type="entry name" value="ATP_synthase_B_chain"/>
</dbReference>
<evidence type="ECO:0000256" key="8">
    <source>
        <dbReference type="ARBA" id="ARBA00022989"/>
    </source>
</evidence>
<evidence type="ECO:0000256" key="15">
    <source>
        <dbReference type="RuleBase" id="RU003848"/>
    </source>
</evidence>
<dbReference type="AlphaFoldDB" id="A0A6M8B3X2"/>
<dbReference type="PANTHER" id="PTHR33445:SF1">
    <property type="entry name" value="ATP SYNTHASE SUBUNIT B"/>
    <property type="match status" value="1"/>
</dbReference>
<evidence type="ECO:0000256" key="2">
    <source>
        <dbReference type="ARBA" id="ARBA00005513"/>
    </source>
</evidence>
<dbReference type="RefSeq" id="WP_159523981.1">
    <property type="nucleotide sequence ID" value="NZ_CP053642.1"/>
</dbReference>
<dbReference type="GO" id="GO:0046933">
    <property type="term" value="F:proton-transporting ATP synthase activity, rotational mechanism"/>
    <property type="evidence" value="ECO:0007669"/>
    <property type="project" value="UniProtKB-UniRule"/>
</dbReference>
<keyword evidence="16" id="KW-0175">Coiled coil</keyword>
<feature type="coiled-coil region" evidence="16">
    <location>
        <begin position="71"/>
        <end position="109"/>
    </location>
</feature>
<comment type="subcellular location">
    <subcellularLocation>
        <location evidence="1 14">Cell membrane</location>
        <topology evidence="1 14">Single-pass membrane protein</topology>
    </subcellularLocation>
</comment>
<feature type="transmembrane region" description="Helical" evidence="14">
    <location>
        <begin position="31"/>
        <end position="50"/>
    </location>
</feature>
<evidence type="ECO:0000256" key="16">
    <source>
        <dbReference type="SAM" id="Coils"/>
    </source>
</evidence>
<dbReference type="InterPro" id="IPR028987">
    <property type="entry name" value="ATP_synth_B-like_membr_sf"/>
</dbReference>
<dbReference type="GO" id="GO:0045259">
    <property type="term" value="C:proton-transporting ATP synthase complex"/>
    <property type="evidence" value="ECO:0007669"/>
    <property type="project" value="UniProtKB-KW"/>
</dbReference>